<dbReference type="Proteomes" id="UP000663760">
    <property type="component" value="Chromosome 12"/>
</dbReference>
<name>A0A7I8L771_SPIIN</name>
<evidence type="ECO:0000313" key="2">
    <source>
        <dbReference type="EMBL" id="CAA7405881.1"/>
    </source>
</evidence>
<dbReference type="InterPro" id="IPR019080">
    <property type="entry name" value="YqaJ_viral_recombinase"/>
</dbReference>
<feature type="domain" description="YqaJ viral recombinase" evidence="1">
    <location>
        <begin position="6"/>
        <end position="118"/>
    </location>
</feature>
<dbReference type="Gene3D" id="3.90.320.10">
    <property type="match status" value="1"/>
</dbReference>
<dbReference type="PANTHER" id="PTHR46609:SF4">
    <property type="entry name" value="RESTRICTION ENDONUCLEASE, TYPE II-LIKE SUPERFAMILY PROTEIN"/>
    <property type="match status" value="1"/>
</dbReference>
<proteinExistence type="predicted"/>
<evidence type="ECO:0000259" key="1">
    <source>
        <dbReference type="Pfam" id="PF09588"/>
    </source>
</evidence>
<accession>A0A7I8L771</accession>
<reference evidence="2" key="1">
    <citation type="submission" date="2020-02" db="EMBL/GenBank/DDBJ databases">
        <authorList>
            <person name="Scholz U."/>
            <person name="Mascher M."/>
            <person name="Fiebig A."/>
        </authorList>
    </citation>
    <scope>NUCLEOTIDE SEQUENCE</scope>
</reference>
<keyword evidence="3" id="KW-1185">Reference proteome</keyword>
<sequence length="224" mass="25885">MWHGRRAQLWLEKLGITEPFSGNAATQWKKLKSELALKQYMIITHNNIRLLDFKVYKEGSHGDDWLAASPYGMVADGSVSSEGVLEIKCPFFNGNMVGALPWAQVPVFYMPQAQGLMEILNRDWLDLYCWTPNGSSLFRVPRDQEYWCLLKTALADFWWKHVHPARQILSAAPTESSMEELKLLRPVARHELFNSIACASRHLVRRCALMRMHLNQMPRSRLRS</sequence>
<dbReference type="EMBL" id="LR746275">
    <property type="protein sequence ID" value="CAA7405881.1"/>
    <property type="molecule type" value="Genomic_DNA"/>
</dbReference>
<organism evidence="2 3">
    <name type="scientific">Spirodela intermedia</name>
    <name type="common">Intermediate duckweed</name>
    <dbReference type="NCBI Taxonomy" id="51605"/>
    <lineage>
        <taxon>Eukaryota</taxon>
        <taxon>Viridiplantae</taxon>
        <taxon>Streptophyta</taxon>
        <taxon>Embryophyta</taxon>
        <taxon>Tracheophyta</taxon>
        <taxon>Spermatophyta</taxon>
        <taxon>Magnoliopsida</taxon>
        <taxon>Liliopsida</taxon>
        <taxon>Araceae</taxon>
        <taxon>Lemnoideae</taxon>
        <taxon>Spirodela</taxon>
    </lineage>
</organism>
<dbReference type="SUPFAM" id="SSF52980">
    <property type="entry name" value="Restriction endonuclease-like"/>
    <property type="match status" value="1"/>
</dbReference>
<gene>
    <name evidence="2" type="ORF">SI8410_12016559</name>
</gene>
<dbReference type="CDD" id="cd22343">
    <property type="entry name" value="PDDEXK_lambda_exonuclease-like"/>
    <property type="match status" value="1"/>
</dbReference>
<dbReference type="PANTHER" id="PTHR46609">
    <property type="entry name" value="EXONUCLEASE, PHAGE-TYPE/RECB, C-TERMINAL DOMAIN-CONTAINING PROTEIN"/>
    <property type="match status" value="1"/>
</dbReference>
<dbReference type="GO" id="GO:0006281">
    <property type="term" value="P:DNA repair"/>
    <property type="evidence" value="ECO:0007669"/>
    <property type="project" value="UniProtKB-ARBA"/>
</dbReference>
<dbReference type="AlphaFoldDB" id="A0A7I8L771"/>
<dbReference type="InterPro" id="IPR051703">
    <property type="entry name" value="NF-kappa-B_Signaling_Reg"/>
</dbReference>
<dbReference type="Pfam" id="PF09588">
    <property type="entry name" value="YqaJ"/>
    <property type="match status" value="1"/>
</dbReference>
<protein>
    <recommendedName>
        <fullName evidence="1">YqaJ viral recombinase domain-containing protein</fullName>
    </recommendedName>
</protein>
<dbReference type="OrthoDB" id="421276at2759"/>
<dbReference type="InterPro" id="IPR011335">
    <property type="entry name" value="Restrct_endonuc-II-like"/>
</dbReference>
<evidence type="ECO:0000313" key="3">
    <source>
        <dbReference type="Proteomes" id="UP000663760"/>
    </source>
</evidence>
<dbReference type="InterPro" id="IPR011604">
    <property type="entry name" value="PDDEXK-like_dom_sf"/>
</dbReference>